<dbReference type="Proteomes" id="UP000277204">
    <property type="component" value="Unassembled WGS sequence"/>
</dbReference>
<evidence type="ECO:0000313" key="1">
    <source>
        <dbReference type="EMBL" id="VDO51062.1"/>
    </source>
</evidence>
<gene>
    <name evidence="1" type="ORF">SMRZ_LOCUS1370</name>
</gene>
<dbReference type="AlphaFoldDB" id="A0A183LC45"/>
<dbReference type="EMBL" id="UZAI01000299">
    <property type="protein sequence ID" value="VDO51062.1"/>
    <property type="molecule type" value="Genomic_DNA"/>
</dbReference>
<protein>
    <submittedName>
        <fullName evidence="1">Uncharacterized protein</fullName>
    </submittedName>
</protein>
<accession>A0A183LC45</accession>
<evidence type="ECO:0000313" key="2">
    <source>
        <dbReference type="Proteomes" id="UP000277204"/>
    </source>
</evidence>
<keyword evidence="2" id="KW-1185">Reference proteome</keyword>
<organism evidence="1 2">
    <name type="scientific">Schistosoma margrebowiei</name>
    <dbReference type="NCBI Taxonomy" id="48269"/>
    <lineage>
        <taxon>Eukaryota</taxon>
        <taxon>Metazoa</taxon>
        <taxon>Spiralia</taxon>
        <taxon>Lophotrochozoa</taxon>
        <taxon>Platyhelminthes</taxon>
        <taxon>Trematoda</taxon>
        <taxon>Digenea</taxon>
        <taxon>Strigeidida</taxon>
        <taxon>Schistosomatoidea</taxon>
        <taxon>Schistosomatidae</taxon>
        <taxon>Schistosoma</taxon>
    </lineage>
</organism>
<sequence>MLYILTFTGIPLQSINLGMLQYKNPVQIRTITLIKSSARKVQGNEEYTSGSTGGVGVLNESNTINCRMSRARRLPAWYKDYDTDFAMHEEGVMDREEVQAQLTPGIELEDSSSVDKDVPIEEWNIVVYDDDDDEDEDRPIDYKDKDNSCLEDLVIPCYWTRKPVKRKLLLFRLQPFELVE</sequence>
<proteinExistence type="predicted"/>
<dbReference type="STRING" id="48269.A0A183LC45"/>
<reference evidence="1 2" key="1">
    <citation type="submission" date="2018-11" db="EMBL/GenBank/DDBJ databases">
        <authorList>
            <consortium name="Pathogen Informatics"/>
        </authorList>
    </citation>
    <scope>NUCLEOTIDE SEQUENCE [LARGE SCALE GENOMIC DNA]</scope>
    <source>
        <strain evidence="1 2">Zambia</strain>
    </source>
</reference>
<name>A0A183LC45_9TREM</name>